<accession>A0ABU6C244</accession>
<sequence>MVVLPAELMPRTVMAGRNGGDLVTVTAPWERLDAKIQPWLLDRLAVVHVRQSIPQQILDHAESTRLQYGLTQRAVDLGWAPSQVLVIVEDLGHSASGLVDRPGFQRLVSEVGQGPGHVSTRSAWPVWTSAGREAAPASSPLDR</sequence>
<keyword evidence="2" id="KW-1185">Reference proteome</keyword>
<evidence type="ECO:0000313" key="2">
    <source>
        <dbReference type="Proteomes" id="UP001352223"/>
    </source>
</evidence>
<protein>
    <submittedName>
        <fullName evidence="1">Uncharacterized protein</fullName>
    </submittedName>
</protein>
<comment type="caution">
    <text evidence="1">The sequence shown here is derived from an EMBL/GenBank/DDBJ whole genome shotgun (WGS) entry which is preliminary data.</text>
</comment>
<proteinExistence type="predicted"/>
<dbReference type="EMBL" id="JAOZYB010000001">
    <property type="protein sequence ID" value="MEB3958677.1"/>
    <property type="molecule type" value="Genomic_DNA"/>
</dbReference>
<evidence type="ECO:0000313" key="1">
    <source>
        <dbReference type="EMBL" id="MEB3958677.1"/>
    </source>
</evidence>
<gene>
    <name evidence="1" type="ORF">OKJ48_00140</name>
</gene>
<organism evidence="1 2">
    <name type="scientific">Streptomyces kunmingensis</name>
    <dbReference type="NCBI Taxonomy" id="68225"/>
    <lineage>
        <taxon>Bacteria</taxon>
        <taxon>Bacillati</taxon>
        <taxon>Actinomycetota</taxon>
        <taxon>Actinomycetes</taxon>
        <taxon>Kitasatosporales</taxon>
        <taxon>Streptomycetaceae</taxon>
        <taxon>Streptomyces</taxon>
    </lineage>
</organism>
<name>A0ABU6C244_9ACTN</name>
<dbReference type="Proteomes" id="UP001352223">
    <property type="component" value="Unassembled WGS sequence"/>
</dbReference>
<reference evidence="1 2" key="1">
    <citation type="submission" date="2022-10" db="EMBL/GenBank/DDBJ databases">
        <authorList>
            <person name="Xie J."/>
            <person name="Shen N."/>
        </authorList>
    </citation>
    <scope>NUCLEOTIDE SEQUENCE [LARGE SCALE GENOMIC DNA]</scope>
    <source>
        <strain evidence="1 2">DSM 41681</strain>
    </source>
</reference>
<dbReference type="RefSeq" id="WP_324765661.1">
    <property type="nucleotide sequence ID" value="NZ_JAOZYB010000001.1"/>
</dbReference>